<evidence type="ECO:0000256" key="1">
    <source>
        <dbReference type="ARBA" id="ARBA00004370"/>
    </source>
</evidence>
<keyword evidence="5 6" id="KW-0472">Membrane</keyword>
<evidence type="ECO:0000313" key="9">
    <source>
        <dbReference type="Proteomes" id="UP001159405"/>
    </source>
</evidence>
<feature type="non-terminal residue" evidence="8">
    <location>
        <position position="384"/>
    </location>
</feature>
<gene>
    <name evidence="8" type="ORF">PLOB_00047797</name>
</gene>
<evidence type="ECO:0000256" key="6">
    <source>
        <dbReference type="SAM" id="Phobius"/>
    </source>
</evidence>
<dbReference type="Proteomes" id="UP001159405">
    <property type="component" value="Unassembled WGS sequence"/>
</dbReference>
<dbReference type="Pfam" id="PF13676">
    <property type="entry name" value="TIR_2"/>
    <property type="match status" value="1"/>
</dbReference>
<sequence length="384" mass="44015">KKDLTTEKQKKSQVFKRFKRAETVQKTCEVKPSLCQEDEQRRVNGIPANNITITFHKLSDTGRFYANVSWTPPPALLCFPLKAGPDNSTGYRLIYIMGRYWDYCCRDVNKTTTSAIVDRFTKGLKGNEYFRVKVLTLPLTPGTPVKVKQTINQSSSSSSTTQVSQESISASLSKGNKASREKILIITAPSIFVLLVVTVSAYWYFRYLSTQRQPAREEHEQDVDYDAFIIYSSADEKWVNKILCPILEEKHGLRCCVHHRDFVVGKPFRENMADSVYKSRKIIAVVSRNFFKSKYCSQEMDMALGRSLDRGDDSVIVIKYDDGVDTRKLPKALRQRSYIDYPKLIEKEMWERRLVDCLKHVPGKKTSPSATYGSATKMITRFNV</sequence>
<dbReference type="PANTHER" id="PTHR24365">
    <property type="entry name" value="TOLL-LIKE RECEPTOR"/>
    <property type="match status" value="1"/>
</dbReference>
<proteinExistence type="predicted"/>
<dbReference type="EMBL" id="CALNXK010000009">
    <property type="protein sequence ID" value="CAH3041578.1"/>
    <property type="molecule type" value="Genomic_DNA"/>
</dbReference>
<feature type="domain" description="TIR" evidence="7">
    <location>
        <begin position="223"/>
        <end position="357"/>
    </location>
</feature>
<name>A0ABN8N2K9_9CNID</name>
<organism evidence="8 9">
    <name type="scientific">Porites lobata</name>
    <dbReference type="NCBI Taxonomy" id="104759"/>
    <lineage>
        <taxon>Eukaryota</taxon>
        <taxon>Metazoa</taxon>
        <taxon>Cnidaria</taxon>
        <taxon>Anthozoa</taxon>
        <taxon>Hexacorallia</taxon>
        <taxon>Scleractinia</taxon>
        <taxon>Fungiina</taxon>
        <taxon>Poritidae</taxon>
        <taxon>Porites</taxon>
    </lineage>
</organism>
<keyword evidence="4 6" id="KW-1133">Transmembrane helix</keyword>
<dbReference type="InterPro" id="IPR035897">
    <property type="entry name" value="Toll_tir_struct_dom_sf"/>
</dbReference>
<protein>
    <recommendedName>
        <fullName evidence="7">TIR domain-containing protein</fullName>
    </recommendedName>
</protein>
<keyword evidence="2 6" id="KW-0812">Transmembrane</keyword>
<comment type="caution">
    <text evidence="8">The sequence shown here is derived from an EMBL/GenBank/DDBJ whole genome shotgun (WGS) entry which is preliminary data.</text>
</comment>
<dbReference type="SUPFAM" id="SSF52200">
    <property type="entry name" value="Toll/Interleukin receptor TIR domain"/>
    <property type="match status" value="1"/>
</dbReference>
<keyword evidence="9" id="KW-1185">Reference proteome</keyword>
<evidence type="ECO:0000256" key="2">
    <source>
        <dbReference type="ARBA" id="ARBA00022692"/>
    </source>
</evidence>
<dbReference type="PRINTS" id="PR01537">
    <property type="entry name" value="INTRLKN1R1F"/>
</dbReference>
<dbReference type="PANTHER" id="PTHR24365:SF530">
    <property type="entry name" value="MSTPROX-RELATED"/>
    <property type="match status" value="1"/>
</dbReference>
<feature type="transmembrane region" description="Helical" evidence="6">
    <location>
        <begin position="183"/>
        <end position="205"/>
    </location>
</feature>
<evidence type="ECO:0000313" key="8">
    <source>
        <dbReference type="EMBL" id="CAH3041578.1"/>
    </source>
</evidence>
<keyword evidence="3" id="KW-0732">Signal</keyword>
<reference evidence="8 9" key="1">
    <citation type="submission" date="2022-05" db="EMBL/GenBank/DDBJ databases">
        <authorList>
            <consortium name="Genoscope - CEA"/>
            <person name="William W."/>
        </authorList>
    </citation>
    <scope>NUCLEOTIDE SEQUENCE [LARGE SCALE GENOMIC DNA]</scope>
</reference>
<feature type="non-terminal residue" evidence="8">
    <location>
        <position position="1"/>
    </location>
</feature>
<evidence type="ECO:0000256" key="3">
    <source>
        <dbReference type="ARBA" id="ARBA00022729"/>
    </source>
</evidence>
<evidence type="ECO:0000256" key="5">
    <source>
        <dbReference type="ARBA" id="ARBA00023136"/>
    </source>
</evidence>
<accession>A0ABN8N2K9</accession>
<dbReference type="InterPro" id="IPR000157">
    <property type="entry name" value="TIR_dom"/>
</dbReference>
<dbReference type="Gene3D" id="3.40.50.10140">
    <property type="entry name" value="Toll/interleukin-1 receptor homology (TIR) domain"/>
    <property type="match status" value="1"/>
</dbReference>
<comment type="subcellular location">
    <subcellularLocation>
        <location evidence="1">Membrane</location>
    </subcellularLocation>
</comment>
<evidence type="ECO:0000259" key="7">
    <source>
        <dbReference type="PROSITE" id="PS50104"/>
    </source>
</evidence>
<dbReference type="PROSITE" id="PS50104">
    <property type="entry name" value="TIR"/>
    <property type="match status" value="1"/>
</dbReference>
<dbReference type="SMART" id="SM00255">
    <property type="entry name" value="TIR"/>
    <property type="match status" value="1"/>
</dbReference>
<evidence type="ECO:0000256" key="4">
    <source>
        <dbReference type="ARBA" id="ARBA00022989"/>
    </source>
</evidence>